<proteinExistence type="predicted"/>
<sequence length="136" mass="15088">MTLAPLNLKQPTNQKIEILTCLEVFRLPVAKWQRLGFRTGGTQVSDCVLPNFHCVLGSWGKLNLSRVEPPLAGLVWKFEEGLLCLELTSSSGRSSCKSIIVKAESEPLEGFEWLLIDVILTLCLWAKYSGPKKSGL</sequence>
<protein>
    <submittedName>
        <fullName evidence="1">Uncharacterized protein</fullName>
    </submittedName>
</protein>
<evidence type="ECO:0000313" key="1">
    <source>
        <dbReference type="EMBL" id="GBN03074.1"/>
    </source>
</evidence>
<evidence type="ECO:0000313" key="2">
    <source>
        <dbReference type="Proteomes" id="UP000499080"/>
    </source>
</evidence>
<gene>
    <name evidence="1" type="ORF">AVEN_135167_1</name>
</gene>
<reference evidence="1 2" key="1">
    <citation type="journal article" date="2019" name="Sci. Rep.">
        <title>Orb-weaving spider Araneus ventricosus genome elucidates the spidroin gene catalogue.</title>
        <authorList>
            <person name="Kono N."/>
            <person name="Nakamura H."/>
            <person name="Ohtoshi R."/>
            <person name="Moran D.A.P."/>
            <person name="Shinohara A."/>
            <person name="Yoshida Y."/>
            <person name="Fujiwara M."/>
            <person name="Mori M."/>
            <person name="Tomita M."/>
            <person name="Arakawa K."/>
        </authorList>
    </citation>
    <scope>NUCLEOTIDE SEQUENCE [LARGE SCALE GENOMIC DNA]</scope>
</reference>
<comment type="caution">
    <text evidence="1">The sequence shown here is derived from an EMBL/GenBank/DDBJ whole genome shotgun (WGS) entry which is preliminary data.</text>
</comment>
<dbReference type="EMBL" id="BGPR01004763">
    <property type="protein sequence ID" value="GBN03074.1"/>
    <property type="molecule type" value="Genomic_DNA"/>
</dbReference>
<dbReference type="Proteomes" id="UP000499080">
    <property type="component" value="Unassembled WGS sequence"/>
</dbReference>
<keyword evidence="2" id="KW-1185">Reference proteome</keyword>
<accession>A0A4Y2KKF4</accession>
<name>A0A4Y2KKF4_ARAVE</name>
<organism evidence="1 2">
    <name type="scientific">Araneus ventricosus</name>
    <name type="common">Orbweaver spider</name>
    <name type="synonym">Epeira ventricosa</name>
    <dbReference type="NCBI Taxonomy" id="182803"/>
    <lineage>
        <taxon>Eukaryota</taxon>
        <taxon>Metazoa</taxon>
        <taxon>Ecdysozoa</taxon>
        <taxon>Arthropoda</taxon>
        <taxon>Chelicerata</taxon>
        <taxon>Arachnida</taxon>
        <taxon>Araneae</taxon>
        <taxon>Araneomorphae</taxon>
        <taxon>Entelegynae</taxon>
        <taxon>Araneoidea</taxon>
        <taxon>Araneidae</taxon>
        <taxon>Araneus</taxon>
    </lineage>
</organism>
<dbReference type="AlphaFoldDB" id="A0A4Y2KKF4"/>